<comment type="caution">
    <text evidence="1">The sequence shown here is derived from an EMBL/GenBank/DDBJ whole genome shotgun (WGS) entry which is preliminary data.</text>
</comment>
<dbReference type="SUPFAM" id="SSF82171">
    <property type="entry name" value="DPP6 N-terminal domain-like"/>
    <property type="match status" value="1"/>
</dbReference>
<proteinExistence type="predicted"/>
<dbReference type="PROSITE" id="PS51257">
    <property type="entry name" value="PROKAR_LIPOPROTEIN"/>
    <property type="match status" value="1"/>
</dbReference>
<gene>
    <name evidence="1" type="ORF">P9847_19590</name>
</gene>
<dbReference type="Pfam" id="PF07676">
    <property type="entry name" value="PD40"/>
    <property type="match status" value="1"/>
</dbReference>
<evidence type="ECO:0008006" key="3">
    <source>
        <dbReference type="Google" id="ProtNLM"/>
    </source>
</evidence>
<keyword evidence="2" id="KW-1185">Reference proteome</keyword>
<sequence length="365" mass="39572">MKRWLWHRHIGIAALTVVIAIMAGCSGHGGGSVTVKNPPIRESAGKVELERIDRLDDLYGLAWLSADEMIGTGKPKWMEAELTVHSLVKAKDPDRPLGIEHALTVNPSPDPYMLFVSNMMDASFVRIQDGLKTGIQVNDGAYSILNGNVRGAWIGNRGYLLATVYELIVAGLDGGITSIHKLKQDEVVVKAEAVLDPSNADKFTAYYLNQDGELYRLDASFDASNKPKASAEPILIRKKVADFSIAPGGGMLAIAEESGDNRNSVILQPMNDKGQATTIAEGSLARQIVWSPDGSRLAYALFNLERGGSGLYVMDAKTGHTTLVSLYPNLQSLLAWSPDGTRLMNPEMNLTATGAKLLTEIYTFK</sequence>
<dbReference type="RefSeq" id="WP_328280550.1">
    <property type="nucleotide sequence ID" value="NZ_JARTLD010000049.1"/>
</dbReference>
<evidence type="ECO:0000313" key="1">
    <source>
        <dbReference type="EMBL" id="MED5019511.1"/>
    </source>
</evidence>
<dbReference type="InterPro" id="IPR011659">
    <property type="entry name" value="WD40"/>
</dbReference>
<dbReference type="InterPro" id="IPR011042">
    <property type="entry name" value="6-blade_b-propeller_TolB-like"/>
</dbReference>
<organism evidence="1 2">
    <name type="scientific">Paenibacillus chibensis</name>
    <dbReference type="NCBI Taxonomy" id="59846"/>
    <lineage>
        <taxon>Bacteria</taxon>
        <taxon>Bacillati</taxon>
        <taxon>Bacillota</taxon>
        <taxon>Bacilli</taxon>
        <taxon>Bacillales</taxon>
        <taxon>Paenibacillaceae</taxon>
        <taxon>Paenibacillus</taxon>
    </lineage>
</organism>
<evidence type="ECO:0000313" key="2">
    <source>
        <dbReference type="Proteomes" id="UP001343257"/>
    </source>
</evidence>
<name>A0ABU6PZB9_9BACL</name>
<reference evidence="1 2" key="1">
    <citation type="submission" date="2023-03" db="EMBL/GenBank/DDBJ databases">
        <title>Bacillus Genome Sequencing.</title>
        <authorList>
            <person name="Dunlap C."/>
        </authorList>
    </citation>
    <scope>NUCLEOTIDE SEQUENCE [LARGE SCALE GENOMIC DNA]</scope>
    <source>
        <strain evidence="1 2">NRS-52</strain>
    </source>
</reference>
<dbReference type="EMBL" id="JARTLD010000049">
    <property type="protein sequence ID" value="MED5019511.1"/>
    <property type="molecule type" value="Genomic_DNA"/>
</dbReference>
<dbReference type="Gene3D" id="2.120.10.30">
    <property type="entry name" value="TolB, C-terminal domain"/>
    <property type="match status" value="1"/>
</dbReference>
<protein>
    <recommendedName>
        <fullName evidence="3">TolB protein</fullName>
    </recommendedName>
</protein>
<dbReference type="Proteomes" id="UP001343257">
    <property type="component" value="Unassembled WGS sequence"/>
</dbReference>
<accession>A0ABU6PZB9</accession>